<feature type="domain" description="Major facilitator superfamily (MFS) profile" evidence="6">
    <location>
        <begin position="30"/>
        <end position="431"/>
    </location>
</feature>
<dbReference type="InterPro" id="IPR020846">
    <property type="entry name" value="MFS_dom"/>
</dbReference>
<evidence type="ECO:0000256" key="4">
    <source>
        <dbReference type="ARBA" id="ARBA00023136"/>
    </source>
</evidence>
<feature type="transmembrane region" description="Helical" evidence="5">
    <location>
        <begin position="163"/>
        <end position="186"/>
    </location>
</feature>
<feature type="transmembrane region" description="Helical" evidence="5">
    <location>
        <begin position="406"/>
        <end position="425"/>
    </location>
</feature>
<evidence type="ECO:0000313" key="7">
    <source>
        <dbReference type="EMBL" id="RKW70138.1"/>
    </source>
</evidence>
<dbReference type="GO" id="GO:0022857">
    <property type="term" value="F:transmembrane transporter activity"/>
    <property type="evidence" value="ECO:0007669"/>
    <property type="project" value="InterPro"/>
</dbReference>
<dbReference type="SUPFAM" id="SSF103473">
    <property type="entry name" value="MFS general substrate transporter"/>
    <property type="match status" value="1"/>
</dbReference>
<dbReference type="InterPro" id="IPR036259">
    <property type="entry name" value="MFS_trans_sf"/>
</dbReference>
<comment type="caution">
    <text evidence="7">The sequence shown here is derived from an EMBL/GenBank/DDBJ whole genome shotgun (WGS) entry which is preliminary data.</text>
</comment>
<feature type="transmembrane region" description="Helical" evidence="5">
    <location>
        <begin position="71"/>
        <end position="93"/>
    </location>
</feature>
<keyword evidence="4 5" id="KW-0472">Membrane</keyword>
<dbReference type="Pfam" id="PF07690">
    <property type="entry name" value="MFS_1"/>
    <property type="match status" value="1"/>
</dbReference>
<dbReference type="EMBL" id="QQXL01000005">
    <property type="protein sequence ID" value="RKW70138.1"/>
    <property type="molecule type" value="Genomic_DNA"/>
</dbReference>
<dbReference type="AlphaFoldDB" id="A0A496PI38"/>
<evidence type="ECO:0000256" key="3">
    <source>
        <dbReference type="ARBA" id="ARBA00022989"/>
    </source>
</evidence>
<feature type="transmembrane region" description="Helical" evidence="5">
    <location>
        <begin position="380"/>
        <end position="400"/>
    </location>
</feature>
<dbReference type="Gene3D" id="1.20.1250.20">
    <property type="entry name" value="MFS general substrate transporter like domains"/>
    <property type="match status" value="2"/>
</dbReference>
<evidence type="ECO:0000259" key="6">
    <source>
        <dbReference type="PROSITE" id="PS50850"/>
    </source>
</evidence>
<keyword evidence="8" id="KW-1185">Reference proteome</keyword>
<feature type="transmembrane region" description="Helical" evidence="5">
    <location>
        <begin position="282"/>
        <end position="301"/>
    </location>
</feature>
<feature type="transmembrane region" description="Helical" evidence="5">
    <location>
        <begin position="32"/>
        <end position="51"/>
    </location>
</feature>
<evidence type="ECO:0000256" key="1">
    <source>
        <dbReference type="ARBA" id="ARBA00004651"/>
    </source>
</evidence>
<feature type="transmembrane region" description="Helical" evidence="5">
    <location>
        <begin position="105"/>
        <end position="122"/>
    </location>
</feature>
<sequence length="431" mass="44603">MSQQPAEESVHPPSAGVSAALAEPTQKVKTRWIMGVALVSVGVNTAIFATLNQLMPLQAVAIAGEGGKEGALSLAGTIGVLVAMVVNPLVGALSDRTTSRWGRRTPWILAGAVLATGFLLLTGGATNLAVLCLAWAGAQAGLNTIMAAITATVPDRAPVRQRGLVGGVVATGITMGILLGSAIGMLIGGVVWVGYLLAIAALLVFLIPYLLHRDDPVLPRSEVPPFQWGEFLAGFWVSPRKHPDFAWAWVGRLLMMTATQLTIVYLLFYLSDVLHHPQPASGVFMLTAVFAFGTLICAGVAGKLSDRTGRRPLVAASSALIAVAAILMACAPLFGSSNYLVALIAAGILGLGNGAYLGVDFALLTQVLPTASARCKDMGIINIAASLPQIFALGLAWVAVSYLGGYTVLFVGAGVIGLLGAASVYRIKSVR</sequence>
<dbReference type="PANTHER" id="PTHR23528">
    <property type="match status" value="1"/>
</dbReference>
<feature type="transmembrane region" description="Helical" evidence="5">
    <location>
        <begin position="192"/>
        <end position="211"/>
    </location>
</feature>
<proteinExistence type="predicted"/>
<feature type="transmembrane region" description="Helical" evidence="5">
    <location>
        <begin position="313"/>
        <end position="334"/>
    </location>
</feature>
<dbReference type="PANTHER" id="PTHR23528:SF1">
    <property type="entry name" value="MAJOR FACILITATOR SUPERFAMILY (MFS) PROFILE DOMAIN-CONTAINING PROTEIN"/>
    <property type="match status" value="1"/>
</dbReference>
<evidence type="ECO:0000256" key="5">
    <source>
        <dbReference type="SAM" id="Phobius"/>
    </source>
</evidence>
<feature type="transmembrane region" description="Helical" evidence="5">
    <location>
        <begin position="249"/>
        <end position="270"/>
    </location>
</feature>
<gene>
    <name evidence="7" type="ORF">DWQ67_09295</name>
</gene>
<keyword evidence="2 5" id="KW-0812">Transmembrane</keyword>
<dbReference type="PROSITE" id="PS50850">
    <property type="entry name" value="MFS"/>
    <property type="match status" value="1"/>
</dbReference>
<accession>A0A496PI38</accession>
<comment type="subcellular location">
    <subcellularLocation>
        <location evidence="1">Cell membrane</location>
        <topology evidence="1">Multi-pass membrane protein</topology>
    </subcellularLocation>
</comment>
<evidence type="ECO:0000313" key="8">
    <source>
        <dbReference type="Proteomes" id="UP000273119"/>
    </source>
</evidence>
<organism evidence="7 8">
    <name type="scientific">Galactobacter caseinivorans</name>
    <dbReference type="NCBI Taxonomy" id="2676123"/>
    <lineage>
        <taxon>Bacteria</taxon>
        <taxon>Bacillati</taxon>
        <taxon>Actinomycetota</taxon>
        <taxon>Actinomycetes</taxon>
        <taxon>Micrococcales</taxon>
        <taxon>Micrococcaceae</taxon>
        <taxon>Galactobacter</taxon>
    </lineage>
</organism>
<reference evidence="7 8" key="1">
    <citation type="submission" date="2018-07" db="EMBL/GenBank/DDBJ databases">
        <title>Arthrobacter sp. nov., isolated from raw cow's milk with high bacterial count.</title>
        <authorList>
            <person name="Hahne J."/>
            <person name="Isele D."/>
            <person name="Lipski A."/>
        </authorList>
    </citation>
    <scope>NUCLEOTIDE SEQUENCE [LARGE SCALE GENOMIC DNA]</scope>
    <source>
        <strain evidence="7 8">JZ R-183</strain>
    </source>
</reference>
<feature type="transmembrane region" description="Helical" evidence="5">
    <location>
        <begin position="340"/>
        <end position="359"/>
    </location>
</feature>
<name>A0A496PI38_9MICC</name>
<feature type="transmembrane region" description="Helical" evidence="5">
    <location>
        <begin position="128"/>
        <end position="151"/>
    </location>
</feature>
<dbReference type="GO" id="GO:0005886">
    <property type="term" value="C:plasma membrane"/>
    <property type="evidence" value="ECO:0007669"/>
    <property type="project" value="UniProtKB-SubCell"/>
</dbReference>
<evidence type="ECO:0000256" key="2">
    <source>
        <dbReference type="ARBA" id="ARBA00022692"/>
    </source>
</evidence>
<keyword evidence="3 5" id="KW-1133">Transmembrane helix</keyword>
<protein>
    <submittedName>
        <fullName evidence="7">MFS transporter</fullName>
    </submittedName>
</protein>
<dbReference type="Proteomes" id="UP000273119">
    <property type="component" value="Unassembled WGS sequence"/>
</dbReference>
<dbReference type="InterPro" id="IPR011701">
    <property type="entry name" value="MFS"/>
</dbReference>
<dbReference type="RefSeq" id="WP_121485327.1">
    <property type="nucleotide sequence ID" value="NZ_QQXL01000005.1"/>
</dbReference>